<gene>
    <name evidence="1" type="ORF">OUZ56_012592</name>
</gene>
<dbReference type="EMBL" id="JAOYFB010000002">
    <property type="protein sequence ID" value="KAK4007435.1"/>
    <property type="molecule type" value="Genomic_DNA"/>
</dbReference>
<keyword evidence="2" id="KW-1185">Reference proteome</keyword>
<protein>
    <submittedName>
        <fullName evidence="1">Uncharacterized protein</fullName>
    </submittedName>
</protein>
<reference evidence="1 2" key="1">
    <citation type="journal article" date="2023" name="Nucleic Acids Res.">
        <title>The hologenome of Daphnia magna reveals possible DNA methylation and microbiome-mediated evolution of the host genome.</title>
        <authorList>
            <person name="Chaturvedi A."/>
            <person name="Li X."/>
            <person name="Dhandapani V."/>
            <person name="Marshall H."/>
            <person name="Kissane S."/>
            <person name="Cuenca-Cambronero M."/>
            <person name="Asole G."/>
            <person name="Calvet F."/>
            <person name="Ruiz-Romero M."/>
            <person name="Marangio P."/>
            <person name="Guigo R."/>
            <person name="Rago D."/>
            <person name="Mirbahai L."/>
            <person name="Eastwood N."/>
            <person name="Colbourne J.K."/>
            <person name="Zhou J."/>
            <person name="Mallon E."/>
            <person name="Orsini L."/>
        </authorList>
    </citation>
    <scope>NUCLEOTIDE SEQUENCE [LARGE SCALE GENOMIC DNA]</scope>
    <source>
        <strain evidence="1">LRV0_1</strain>
    </source>
</reference>
<dbReference type="Proteomes" id="UP001234178">
    <property type="component" value="Unassembled WGS sequence"/>
</dbReference>
<proteinExistence type="predicted"/>
<name>A0ABQ9Z4N4_9CRUS</name>
<comment type="caution">
    <text evidence="1">The sequence shown here is derived from an EMBL/GenBank/DDBJ whole genome shotgun (WGS) entry which is preliminary data.</text>
</comment>
<evidence type="ECO:0000313" key="1">
    <source>
        <dbReference type="EMBL" id="KAK4007435.1"/>
    </source>
</evidence>
<evidence type="ECO:0000313" key="2">
    <source>
        <dbReference type="Proteomes" id="UP001234178"/>
    </source>
</evidence>
<accession>A0ABQ9Z4N4</accession>
<organism evidence="1 2">
    <name type="scientific">Daphnia magna</name>
    <dbReference type="NCBI Taxonomy" id="35525"/>
    <lineage>
        <taxon>Eukaryota</taxon>
        <taxon>Metazoa</taxon>
        <taxon>Ecdysozoa</taxon>
        <taxon>Arthropoda</taxon>
        <taxon>Crustacea</taxon>
        <taxon>Branchiopoda</taxon>
        <taxon>Diplostraca</taxon>
        <taxon>Cladocera</taxon>
        <taxon>Anomopoda</taxon>
        <taxon>Daphniidae</taxon>
        <taxon>Daphnia</taxon>
    </lineage>
</organism>
<sequence length="220" mass="25026">MHQPTSTSRNTFPQTRFKESFHHKFAKALGVCIICGTLKLRASRQEWSKKLNQIIYDIESLPKCFISRRYLAELVGLTMRLSEFVDCKLQGHTLRWTGSVFSRTVFPLCLLNIGFLTVVINGEFCLNTASVSNGVFDDIEGRCTKNKYGEQNYGYTQFFMLSRLLLIEISPSPFKMDLPPCLVGGPSFVIKVQTDFVRNHKFGRFSLLAFSKPSSNLLAM</sequence>